<evidence type="ECO:0000313" key="2">
    <source>
        <dbReference type="Proteomes" id="UP000720189"/>
    </source>
</evidence>
<accession>A0A9P9KJ04</accession>
<evidence type="ECO:0000313" key="1">
    <source>
        <dbReference type="EMBL" id="KAH7254369.1"/>
    </source>
</evidence>
<organism evidence="1 2">
    <name type="scientific">Fusarium redolens</name>
    <dbReference type="NCBI Taxonomy" id="48865"/>
    <lineage>
        <taxon>Eukaryota</taxon>
        <taxon>Fungi</taxon>
        <taxon>Dikarya</taxon>
        <taxon>Ascomycota</taxon>
        <taxon>Pezizomycotina</taxon>
        <taxon>Sordariomycetes</taxon>
        <taxon>Hypocreomycetidae</taxon>
        <taxon>Hypocreales</taxon>
        <taxon>Nectriaceae</taxon>
        <taxon>Fusarium</taxon>
        <taxon>Fusarium redolens species complex</taxon>
    </lineage>
</organism>
<dbReference type="AlphaFoldDB" id="A0A9P9KJ04"/>
<dbReference type="GeneID" id="70215788"/>
<dbReference type="EMBL" id="JAGMUX010000007">
    <property type="protein sequence ID" value="KAH7254369.1"/>
    <property type="molecule type" value="Genomic_DNA"/>
</dbReference>
<keyword evidence="2" id="KW-1185">Reference proteome</keyword>
<sequence length="65" mass="7439">MEIFDKSRHAGGEILDFLPYNGDGRILFTTHSKQVSLTALRTAVVLLPQLCLKRQQISWRNPRSN</sequence>
<protein>
    <submittedName>
        <fullName evidence="1">Uncharacterized protein</fullName>
    </submittedName>
</protein>
<reference evidence="1" key="1">
    <citation type="journal article" date="2021" name="Nat. Commun.">
        <title>Genetic determinants of endophytism in the Arabidopsis root mycobiome.</title>
        <authorList>
            <person name="Mesny F."/>
            <person name="Miyauchi S."/>
            <person name="Thiergart T."/>
            <person name="Pickel B."/>
            <person name="Atanasova L."/>
            <person name="Karlsson M."/>
            <person name="Huettel B."/>
            <person name="Barry K.W."/>
            <person name="Haridas S."/>
            <person name="Chen C."/>
            <person name="Bauer D."/>
            <person name="Andreopoulos W."/>
            <person name="Pangilinan J."/>
            <person name="LaButti K."/>
            <person name="Riley R."/>
            <person name="Lipzen A."/>
            <person name="Clum A."/>
            <person name="Drula E."/>
            <person name="Henrissat B."/>
            <person name="Kohler A."/>
            <person name="Grigoriev I.V."/>
            <person name="Martin F.M."/>
            <person name="Hacquard S."/>
        </authorList>
    </citation>
    <scope>NUCLEOTIDE SEQUENCE</scope>
    <source>
        <strain evidence="1">MPI-CAGE-AT-0023</strain>
    </source>
</reference>
<dbReference type="OrthoDB" id="1658288at2759"/>
<comment type="caution">
    <text evidence="1">The sequence shown here is derived from an EMBL/GenBank/DDBJ whole genome shotgun (WGS) entry which is preliminary data.</text>
</comment>
<proteinExistence type="predicted"/>
<dbReference type="RefSeq" id="XP_046050616.1">
    <property type="nucleotide sequence ID" value="XM_046185834.1"/>
</dbReference>
<name>A0A9P9KJ04_FUSRE</name>
<gene>
    <name evidence="1" type="ORF">BKA55DRAFT_357416</name>
</gene>
<dbReference type="Proteomes" id="UP000720189">
    <property type="component" value="Unassembled WGS sequence"/>
</dbReference>